<dbReference type="AlphaFoldDB" id="A0A3D8J5B9"/>
<proteinExistence type="predicted"/>
<feature type="signal peptide" evidence="1">
    <location>
        <begin position="1"/>
        <end position="19"/>
    </location>
</feature>
<comment type="caution">
    <text evidence="4">The sequence shown here is derived from an EMBL/GenBank/DDBJ whole genome shotgun (WGS) entry which is preliminary data.</text>
</comment>
<feature type="domain" description="Peptidoglycan O-acetylesterase N-terminal" evidence="3">
    <location>
        <begin position="90"/>
        <end position="207"/>
    </location>
</feature>
<dbReference type="Gene3D" id="3.40.50.1110">
    <property type="entry name" value="SGNH hydrolase"/>
    <property type="match status" value="1"/>
</dbReference>
<organism evidence="4 5">
    <name type="scientific">Helicobacter aurati</name>
    <dbReference type="NCBI Taxonomy" id="137778"/>
    <lineage>
        <taxon>Bacteria</taxon>
        <taxon>Pseudomonadati</taxon>
        <taxon>Campylobacterota</taxon>
        <taxon>Epsilonproteobacteria</taxon>
        <taxon>Campylobacterales</taxon>
        <taxon>Helicobacteraceae</taxon>
        <taxon>Helicobacter</taxon>
    </lineage>
</organism>
<evidence type="ECO:0000313" key="5">
    <source>
        <dbReference type="Proteomes" id="UP000256424"/>
    </source>
</evidence>
<dbReference type="Pfam" id="PF22753">
    <property type="entry name" value="Ape1_N"/>
    <property type="match status" value="1"/>
</dbReference>
<dbReference type="GO" id="GO:0016788">
    <property type="term" value="F:hydrolase activity, acting on ester bonds"/>
    <property type="evidence" value="ECO:0007669"/>
    <property type="project" value="UniProtKB-ARBA"/>
</dbReference>
<gene>
    <name evidence="4" type="ORF">CQA66_03555</name>
</gene>
<dbReference type="InterPro" id="IPR013830">
    <property type="entry name" value="SGNH_hydro"/>
</dbReference>
<dbReference type="RefSeq" id="WP_104762469.1">
    <property type="nucleotide sequence ID" value="NZ_FZPM01000004.1"/>
</dbReference>
<dbReference type="Proteomes" id="UP000256424">
    <property type="component" value="Unassembled WGS sequence"/>
</dbReference>
<evidence type="ECO:0000313" key="4">
    <source>
        <dbReference type="EMBL" id="RDU72689.1"/>
    </source>
</evidence>
<dbReference type="Gene3D" id="2.60.120.1360">
    <property type="match status" value="1"/>
</dbReference>
<dbReference type="SUPFAM" id="SSF52266">
    <property type="entry name" value="SGNH hydrolase"/>
    <property type="match status" value="1"/>
</dbReference>
<evidence type="ECO:0000256" key="1">
    <source>
        <dbReference type="SAM" id="SignalP"/>
    </source>
</evidence>
<evidence type="ECO:0000259" key="2">
    <source>
        <dbReference type="Pfam" id="PF13472"/>
    </source>
</evidence>
<sequence>MKQLASFLFLLFTLQILHAAGFLDKNQQFKKYLQQAKILNFSQNTQAIENFRNKWLAKKNLKIRVLGDSHIAADFITHELRTILGNANSIGFTYPIMPDYHQNLLLSYQSTNFRILDSRKKFADYALDYPLGGIIAVVEKLPASITLNVKESLLNIANKNFTTQIIFQGPANTHSFRIEDANHNTAILAAKTQQWEIAQHDFTFPITIYALNEKAKLGGYFIYKKNNPLLIEHLGVNGVRSDIWLKWNLKAVKRQLSLLEYDLIILCYGSNDATLDNLNREKFIRNYSEFIRILRHYNPHTLILLVSPPPVLLPIPSNKAEIKQYRLAKSFQAVQEAIHIIAQKEHTLLFDTNDFIQKTGSKKQWTLNNLSKPDVHLSPAGYKLIANALYKALQDIFSAR</sequence>
<feature type="chain" id="PRO_5017694923" evidence="1">
    <location>
        <begin position="20"/>
        <end position="400"/>
    </location>
</feature>
<dbReference type="InterPro" id="IPR055041">
    <property type="entry name" value="Ape1_N"/>
</dbReference>
<evidence type="ECO:0000259" key="3">
    <source>
        <dbReference type="Pfam" id="PF22753"/>
    </source>
</evidence>
<reference evidence="4 5" key="1">
    <citation type="submission" date="2018-04" db="EMBL/GenBank/DDBJ databases">
        <title>Novel Campyloabacter and Helicobacter Species and Strains.</title>
        <authorList>
            <person name="Mannion A.J."/>
            <person name="Shen Z."/>
            <person name="Fox J.G."/>
        </authorList>
    </citation>
    <scope>NUCLEOTIDE SEQUENCE [LARGE SCALE GENOMIC DNA]</scope>
    <source>
        <strain evidence="4 5">MIT 97-5075</strain>
    </source>
</reference>
<dbReference type="InterPro" id="IPR036514">
    <property type="entry name" value="SGNH_hydro_sf"/>
</dbReference>
<dbReference type="PANTHER" id="PTHR30383">
    <property type="entry name" value="THIOESTERASE 1/PROTEASE 1/LYSOPHOSPHOLIPASE L1"/>
    <property type="match status" value="1"/>
</dbReference>
<dbReference type="EMBL" id="NXLW01000005">
    <property type="protein sequence ID" value="RDU72689.1"/>
    <property type="molecule type" value="Genomic_DNA"/>
</dbReference>
<accession>A0A3D8J5B9</accession>
<dbReference type="PANTHER" id="PTHR30383:SF29">
    <property type="entry name" value="SGNH HYDROLASE-TYPE ESTERASE DOMAIN-CONTAINING PROTEIN"/>
    <property type="match status" value="1"/>
</dbReference>
<dbReference type="InterPro" id="IPR051532">
    <property type="entry name" value="Ester_Hydrolysis_Enzymes"/>
</dbReference>
<dbReference type="OrthoDB" id="5318134at2"/>
<keyword evidence="5" id="KW-1185">Reference proteome</keyword>
<protein>
    <submittedName>
        <fullName evidence="4">Uncharacterized protein</fullName>
    </submittedName>
</protein>
<feature type="domain" description="SGNH hydrolase-type esterase" evidence="2">
    <location>
        <begin position="231"/>
        <end position="384"/>
    </location>
</feature>
<dbReference type="Pfam" id="PF13472">
    <property type="entry name" value="Lipase_GDSL_2"/>
    <property type="match status" value="1"/>
</dbReference>
<keyword evidence="1" id="KW-0732">Signal</keyword>
<name>A0A3D8J5B9_9HELI</name>